<keyword evidence="3" id="KW-1185">Reference proteome</keyword>
<feature type="compositionally biased region" description="Basic and acidic residues" evidence="1">
    <location>
        <begin position="276"/>
        <end position="290"/>
    </location>
</feature>
<evidence type="ECO:0000313" key="2">
    <source>
        <dbReference type="Ensembl" id="ENSLLTP00000007378.1"/>
    </source>
</evidence>
<feature type="region of interest" description="Disordered" evidence="1">
    <location>
        <begin position="1"/>
        <end position="96"/>
    </location>
</feature>
<name>A0A8C5WRD1_LATLA</name>
<feature type="compositionally biased region" description="Low complexity" evidence="1">
    <location>
        <begin position="161"/>
        <end position="179"/>
    </location>
</feature>
<accession>A0A8C5WRD1</accession>
<dbReference type="AlphaFoldDB" id="A0A8C5WRD1"/>
<sequence>MQPGIPRLVAPGPGSLRGEEPPLGRIVTPPLDRPRAEIGRSASRRRARTRKARPRREGDAGGGACRGAFRRRRGADPAPSGFQPAGRCLPERGAWPRSVPRCGVRLRALGAGAVSQTGRAEGQAVLTRSVFCEAKAGFQTKGGEAGREHPGHSPPPPPPESGTRAGVAAAAASAGALHGKAQRGSRPLREGSRPARPPLKSPLTMSGIALSRLAQERKAWRKDHPFGFVAVAHQEPRRHHEPMNWECAIPGKKRVGSGPPAGPFWRSPPRPGASRRGRDGSGSRRERAREAASQCRRRRSAVGHRSPPLCFPPADPVGRRPVQGYGCCSRTTILLRRRNANLSHPYSIQTCILQAQSVCLS</sequence>
<evidence type="ECO:0000256" key="1">
    <source>
        <dbReference type="SAM" id="MobiDB-lite"/>
    </source>
</evidence>
<dbReference type="InterPro" id="IPR016135">
    <property type="entry name" value="UBQ-conjugating_enzyme/RWD"/>
</dbReference>
<proteinExistence type="predicted"/>
<dbReference type="Ensembl" id="ENSLLTT00000007657.1">
    <property type="protein sequence ID" value="ENSLLTP00000007378.1"/>
    <property type="gene ID" value="ENSLLTG00000005612.1"/>
</dbReference>
<protein>
    <submittedName>
        <fullName evidence="2">Uncharacterized protein</fullName>
    </submittedName>
</protein>
<reference evidence="2" key="2">
    <citation type="submission" date="2025-09" db="UniProtKB">
        <authorList>
            <consortium name="Ensembl"/>
        </authorList>
    </citation>
    <scope>IDENTIFICATION</scope>
</reference>
<organism evidence="2 3">
    <name type="scientific">Laticauda laticaudata</name>
    <name type="common">Blue-ringed sea krait</name>
    <name type="synonym">Blue-lipped sea krait</name>
    <dbReference type="NCBI Taxonomy" id="8630"/>
    <lineage>
        <taxon>Eukaryota</taxon>
        <taxon>Metazoa</taxon>
        <taxon>Chordata</taxon>
        <taxon>Craniata</taxon>
        <taxon>Vertebrata</taxon>
        <taxon>Euteleostomi</taxon>
        <taxon>Lepidosauria</taxon>
        <taxon>Squamata</taxon>
        <taxon>Bifurcata</taxon>
        <taxon>Unidentata</taxon>
        <taxon>Episquamata</taxon>
        <taxon>Toxicofera</taxon>
        <taxon>Serpentes</taxon>
        <taxon>Colubroidea</taxon>
        <taxon>Elapidae</taxon>
        <taxon>Laticaudinae</taxon>
        <taxon>Laticauda</taxon>
    </lineage>
</organism>
<dbReference type="Gene3D" id="3.10.110.10">
    <property type="entry name" value="Ubiquitin Conjugating Enzyme"/>
    <property type="match status" value="1"/>
</dbReference>
<feature type="region of interest" description="Disordered" evidence="1">
    <location>
        <begin position="140"/>
        <end position="206"/>
    </location>
</feature>
<dbReference type="Proteomes" id="UP000694406">
    <property type="component" value="Unplaced"/>
</dbReference>
<evidence type="ECO:0000313" key="3">
    <source>
        <dbReference type="Proteomes" id="UP000694406"/>
    </source>
</evidence>
<feature type="compositionally biased region" description="Pro residues" evidence="1">
    <location>
        <begin position="260"/>
        <end position="271"/>
    </location>
</feature>
<feature type="region of interest" description="Disordered" evidence="1">
    <location>
        <begin position="235"/>
        <end position="308"/>
    </location>
</feature>
<reference evidence="2" key="1">
    <citation type="submission" date="2025-08" db="UniProtKB">
        <authorList>
            <consortium name="Ensembl"/>
        </authorList>
    </citation>
    <scope>IDENTIFICATION</scope>
</reference>
<feature type="compositionally biased region" description="Basic residues" evidence="1">
    <location>
        <begin position="42"/>
        <end position="54"/>
    </location>
</feature>